<evidence type="ECO:0000256" key="7">
    <source>
        <dbReference type="ARBA" id="ARBA00022984"/>
    </source>
</evidence>
<dbReference type="RefSeq" id="WP_242857395.1">
    <property type="nucleotide sequence ID" value="NZ_CP011307.1"/>
</dbReference>
<accession>A0A0S2VZT4</accession>
<keyword evidence="9" id="KW-0472">Membrane</keyword>
<dbReference type="PANTHER" id="PTHR30627:SF2">
    <property type="entry name" value="PEPTIDOGLYCAN D,D-TRANSPEPTIDASE MRDA"/>
    <property type="match status" value="1"/>
</dbReference>
<dbReference type="GO" id="GO:0008360">
    <property type="term" value="P:regulation of cell shape"/>
    <property type="evidence" value="ECO:0007669"/>
    <property type="project" value="UniProtKB-KW"/>
</dbReference>
<evidence type="ECO:0000256" key="10">
    <source>
        <dbReference type="ARBA" id="ARBA00023316"/>
    </source>
</evidence>
<dbReference type="SUPFAM" id="SSF56519">
    <property type="entry name" value="Penicillin binding protein dimerisation domain"/>
    <property type="match status" value="1"/>
</dbReference>
<dbReference type="GO" id="GO:0008658">
    <property type="term" value="F:penicillin binding"/>
    <property type="evidence" value="ECO:0007669"/>
    <property type="project" value="InterPro"/>
</dbReference>
<comment type="similarity">
    <text evidence="3">Belongs to the transpeptidase family.</text>
</comment>
<dbReference type="Pfam" id="PF03717">
    <property type="entry name" value="PBP_dimer"/>
    <property type="match status" value="1"/>
</dbReference>
<dbReference type="Gene3D" id="3.40.710.10">
    <property type="entry name" value="DD-peptidase/beta-lactamase superfamily"/>
    <property type="match status" value="1"/>
</dbReference>
<organism evidence="13 14">
    <name type="scientific">Intestinimonas butyriciproducens</name>
    <dbReference type="NCBI Taxonomy" id="1297617"/>
    <lineage>
        <taxon>Bacteria</taxon>
        <taxon>Bacillati</taxon>
        <taxon>Bacillota</taxon>
        <taxon>Clostridia</taxon>
        <taxon>Eubacteriales</taxon>
        <taxon>Intestinimonas</taxon>
    </lineage>
</organism>
<evidence type="ECO:0000256" key="4">
    <source>
        <dbReference type="ARBA" id="ARBA00022475"/>
    </source>
</evidence>
<keyword evidence="5" id="KW-0812">Transmembrane</keyword>
<dbReference type="InterPro" id="IPR050515">
    <property type="entry name" value="Beta-lactam/transpept"/>
</dbReference>
<dbReference type="InterPro" id="IPR005311">
    <property type="entry name" value="PBP_dimer"/>
</dbReference>
<evidence type="ECO:0000256" key="6">
    <source>
        <dbReference type="ARBA" id="ARBA00022960"/>
    </source>
</evidence>
<dbReference type="GO" id="GO:0005886">
    <property type="term" value="C:plasma membrane"/>
    <property type="evidence" value="ECO:0007669"/>
    <property type="project" value="UniProtKB-SubCell"/>
</dbReference>
<dbReference type="InterPro" id="IPR036138">
    <property type="entry name" value="PBP_dimer_sf"/>
</dbReference>
<name>A0A0S2VZT4_9FIRM</name>
<dbReference type="AlphaFoldDB" id="A0A0S2VZT4"/>
<evidence type="ECO:0000256" key="2">
    <source>
        <dbReference type="ARBA" id="ARBA00004236"/>
    </source>
</evidence>
<keyword evidence="4" id="KW-1003">Cell membrane</keyword>
<gene>
    <name evidence="13" type="ORF">IB211_00223</name>
</gene>
<evidence type="ECO:0000313" key="14">
    <source>
        <dbReference type="Proteomes" id="UP000064844"/>
    </source>
</evidence>
<dbReference type="Proteomes" id="UP000064844">
    <property type="component" value="Chromosome"/>
</dbReference>
<keyword evidence="6" id="KW-0133">Cell shape</keyword>
<dbReference type="Gene3D" id="1.10.10.1230">
    <property type="entry name" value="Penicillin-binding protein, N-terminal non-catalytic domain, head sub-domain"/>
    <property type="match status" value="1"/>
</dbReference>
<keyword evidence="14" id="KW-1185">Reference proteome</keyword>
<dbReference type="Gene3D" id="3.90.1310.10">
    <property type="entry name" value="Penicillin-binding protein 2a (Domain 2)"/>
    <property type="match status" value="1"/>
</dbReference>
<reference evidence="13 14" key="1">
    <citation type="journal article" date="2015" name="Nat. Commun.">
        <title>Production of butyrate from lysine and the Amadori product fructoselysine by a human gut commensal.</title>
        <authorList>
            <person name="Bui T.P."/>
            <person name="Ritari J."/>
            <person name="Boeren S."/>
            <person name="de Waard P."/>
            <person name="Plugge C.M."/>
            <person name="de Vos W.M."/>
        </authorList>
    </citation>
    <scope>NUCLEOTIDE SEQUENCE [LARGE SCALE GENOMIC DNA]</scope>
    <source>
        <strain evidence="13 14">AF211</strain>
    </source>
</reference>
<dbReference type="GO" id="GO:0071972">
    <property type="term" value="F:peptidoglycan L,D-transpeptidase activity"/>
    <property type="evidence" value="ECO:0007669"/>
    <property type="project" value="TreeGrafter"/>
</dbReference>
<keyword evidence="7" id="KW-0573">Peptidoglycan synthesis</keyword>
<dbReference type="Pfam" id="PF00905">
    <property type="entry name" value="Transpeptidase"/>
    <property type="match status" value="1"/>
</dbReference>
<dbReference type="EMBL" id="CP011307">
    <property type="protein sequence ID" value="ALP92619.1"/>
    <property type="molecule type" value="Genomic_DNA"/>
</dbReference>
<dbReference type="PATRIC" id="fig|1297617.4.peg.225"/>
<dbReference type="InterPro" id="IPR001460">
    <property type="entry name" value="PCN-bd_Tpept"/>
</dbReference>
<evidence type="ECO:0000256" key="5">
    <source>
        <dbReference type="ARBA" id="ARBA00022692"/>
    </source>
</evidence>
<dbReference type="eggNOG" id="COG0768">
    <property type="taxonomic scope" value="Bacteria"/>
</dbReference>
<evidence type="ECO:0000259" key="11">
    <source>
        <dbReference type="Pfam" id="PF00905"/>
    </source>
</evidence>
<feature type="domain" description="Penicillin-binding protein transpeptidase" evidence="11">
    <location>
        <begin position="368"/>
        <end position="685"/>
    </location>
</feature>
<dbReference type="GO" id="GO:0071555">
    <property type="term" value="P:cell wall organization"/>
    <property type="evidence" value="ECO:0007669"/>
    <property type="project" value="UniProtKB-KW"/>
</dbReference>
<keyword evidence="10" id="KW-0961">Cell wall biogenesis/degradation</keyword>
<evidence type="ECO:0000256" key="9">
    <source>
        <dbReference type="ARBA" id="ARBA00023136"/>
    </source>
</evidence>
<evidence type="ECO:0000256" key="3">
    <source>
        <dbReference type="ARBA" id="ARBA00007171"/>
    </source>
</evidence>
<proteinExistence type="inferred from homology"/>
<evidence type="ECO:0000256" key="8">
    <source>
        <dbReference type="ARBA" id="ARBA00022989"/>
    </source>
</evidence>
<feature type="domain" description="Penicillin-binding protein dimerisation" evidence="12">
    <location>
        <begin position="61"/>
        <end position="313"/>
    </location>
</feature>
<comment type="subcellular location">
    <subcellularLocation>
        <location evidence="2">Cell membrane</location>
    </subcellularLocation>
    <subcellularLocation>
        <location evidence="1">Membrane</location>
        <topology evidence="1">Single-pass membrane protein</topology>
    </subcellularLocation>
</comment>
<dbReference type="InterPro" id="IPR012338">
    <property type="entry name" value="Beta-lactam/transpept-like"/>
</dbReference>
<evidence type="ECO:0000259" key="12">
    <source>
        <dbReference type="Pfam" id="PF03717"/>
    </source>
</evidence>
<keyword evidence="8" id="KW-1133">Transmembrane helix</keyword>
<dbReference type="STRING" id="1297617.IB211_00223"/>
<protein>
    <submittedName>
        <fullName evidence="13">Penicillin-binding protein 2 (PBP-2)</fullName>
    </submittedName>
</protein>
<reference evidence="14" key="2">
    <citation type="submission" date="2015-04" db="EMBL/GenBank/DDBJ databases">
        <title>A butyrogenic pathway from the amino acid lysine in a human gut commensal.</title>
        <authorList>
            <person name="de Vos W.M."/>
            <person name="Bui N.T.P."/>
            <person name="Plugge C.M."/>
            <person name="Ritari J."/>
        </authorList>
    </citation>
    <scope>NUCLEOTIDE SEQUENCE [LARGE SCALE GENOMIC DNA]</scope>
    <source>
        <strain evidence="14">AF211</strain>
    </source>
</reference>
<dbReference type="SUPFAM" id="SSF56601">
    <property type="entry name" value="beta-lactamase/transpeptidase-like"/>
    <property type="match status" value="1"/>
</dbReference>
<evidence type="ECO:0000256" key="1">
    <source>
        <dbReference type="ARBA" id="ARBA00004167"/>
    </source>
</evidence>
<dbReference type="GO" id="GO:0009252">
    <property type="term" value="P:peptidoglycan biosynthetic process"/>
    <property type="evidence" value="ECO:0007669"/>
    <property type="project" value="UniProtKB-KW"/>
</dbReference>
<sequence>MNGKKEPMMDGRQFHVRVRGVMVLLAAVLVGFLWVLYDLQYVHGAEYLEQSRRKIAKTETVEASRGQILDRYGRVLVGNRASYNVSLDTSFMGEDRNTVLLRLLDICREESVTWSDTLPVSRSAPYVFTAEGAYGNLRKYAEKMKWDGLVPTAEELEALQSAESPALPSAERLLAKLRETYQVDPALSDGEARDLVGVLYELALRSREITWSSYVFAQDVEMAFIVKVKEASLSGVSIDTTTVREYNTSYAAHLLGRVGLMDSDEWNNIYQALDYPYNASVGKDGMEQAFESYLHGVPGKRAIETNDQGKVVSADDNWKIDERTGEPQAPQPGCNVISTLDIKLQEAVERALADGVGALKSEDTQGAAAVVIDVNDGGVLASASYPTYDLSTFLQNYTELANDPLNPLFNRATQGVYPPGSTFKMVTAIAGLQEGVITPTDEILDTGRYTYYKDYQPQCWYYRQYGRTHGKENVSEAIRDSCNIFFYDVGRRLGISLLDEYAQKFGLGEYTGIEVYESKGHVAGPGYTESLGQKWYDGNTLPAAIGQENNQFTPIQLANYVATLANGGTHYSAHLLKEVKSSDFSQVVYQYEPEVLNELDLDPENLEAVTRGMLMVTQPGGSAYSYGFNTLDIQVAAKTGSAQVSSATESNAVFVCFAPYEDPEIALAIVVEKGGSGSTLSSIAVEILDYYFSSGSGMETVEGENTLLR</sequence>
<dbReference type="PANTHER" id="PTHR30627">
    <property type="entry name" value="PEPTIDOGLYCAN D,D-TRANSPEPTIDASE"/>
    <property type="match status" value="1"/>
</dbReference>
<dbReference type="KEGG" id="ibu:IB211_00223"/>
<evidence type="ECO:0000313" key="13">
    <source>
        <dbReference type="EMBL" id="ALP92619.1"/>
    </source>
</evidence>